<dbReference type="EC" id="2.4.1.25" evidence="3 10"/>
<accession>A0A9D5M2X1</accession>
<evidence type="ECO:0000256" key="5">
    <source>
        <dbReference type="ARBA" id="ARBA00022676"/>
    </source>
</evidence>
<dbReference type="NCBIfam" id="NF011080">
    <property type="entry name" value="PRK14508.1-3"/>
    <property type="match status" value="1"/>
</dbReference>
<dbReference type="SUPFAM" id="SSF51445">
    <property type="entry name" value="(Trans)glycosidases"/>
    <property type="match status" value="1"/>
</dbReference>
<evidence type="ECO:0000256" key="3">
    <source>
        <dbReference type="ARBA" id="ARBA00012560"/>
    </source>
</evidence>
<dbReference type="InterPro" id="IPR017853">
    <property type="entry name" value="GH"/>
</dbReference>
<evidence type="ECO:0000313" key="12">
    <source>
        <dbReference type="Proteomes" id="UP000806542"/>
    </source>
</evidence>
<dbReference type="Pfam" id="PF02446">
    <property type="entry name" value="Glyco_hydro_77"/>
    <property type="match status" value="1"/>
</dbReference>
<dbReference type="GO" id="GO:0005975">
    <property type="term" value="P:carbohydrate metabolic process"/>
    <property type="evidence" value="ECO:0007669"/>
    <property type="project" value="InterPro"/>
</dbReference>
<name>A0A9D5M2X1_9FIRM</name>
<dbReference type="InterPro" id="IPR003385">
    <property type="entry name" value="Glyco_hydro_77"/>
</dbReference>
<protein>
    <recommendedName>
        <fullName evidence="4 10">4-alpha-glucanotransferase</fullName>
        <ecNumber evidence="3 10">2.4.1.25</ecNumber>
    </recommendedName>
    <alternativeName>
        <fullName evidence="8 10">Amylomaltase</fullName>
    </alternativeName>
    <alternativeName>
        <fullName evidence="9 10">Disproportionating enzyme</fullName>
    </alternativeName>
</protein>
<comment type="caution">
    <text evidence="11">The sequence shown here is derived from an EMBL/GenBank/DDBJ whole genome shotgun (WGS) entry which is preliminary data.</text>
</comment>
<dbReference type="GO" id="GO:0004134">
    <property type="term" value="F:4-alpha-glucanotransferase activity"/>
    <property type="evidence" value="ECO:0007669"/>
    <property type="project" value="UniProtKB-EC"/>
</dbReference>
<evidence type="ECO:0000313" key="11">
    <source>
        <dbReference type="EMBL" id="MBE5039635.1"/>
    </source>
</evidence>
<keyword evidence="6 10" id="KW-0808">Transferase</keyword>
<evidence type="ECO:0000256" key="2">
    <source>
        <dbReference type="ARBA" id="ARBA00005684"/>
    </source>
</evidence>
<proteinExistence type="inferred from homology"/>
<comment type="similarity">
    <text evidence="2 10">Belongs to the disproportionating enzyme family.</text>
</comment>
<evidence type="ECO:0000256" key="1">
    <source>
        <dbReference type="ARBA" id="ARBA00000439"/>
    </source>
</evidence>
<evidence type="ECO:0000256" key="4">
    <source>
        <dbReference type="ARBA" id="ARBA00020295"/>
    </source>
</evidence>
<evidence type="ECO:0000256" key="6">
    <source>
        <dbReference type="ARBA" id="ARBA00022679"/>
    </source>
</evidence>
<evidence type="ECO:0000256" key="9">
    <source>
        <dbReference type="ARBA" id="ARBA00031501"/>
    </source>
</evidence>
<dbReference type="EMBL" id="JADCKB010000006">
    <property type="protein sequence ID" value="MBE5039635.1"/>
    <property type="molecule type" value="Genomic_DNA"/>
</dbReference>
<evidence type="ECO:0000256" key="7">
    <source>
        <dbReference type="ARBA" id="ARBA00023277"/>
    </source>
</evidence>
<evidence type="ECO:0000256" key="8">
    <source>
        <dbReference type="ARBA" id="ARBA00031423"/>
    </source>
</evidence>
<sequence>MHRGSGILFHISSLPSPFGIGTMGKEAYLFVDFLKKSGMKYWQILPIGPTGYGDSPYQSFSAFAGNPYFIDLDRLTEEGSLSKSDYAGLNWGSDPEHIDYSLLFTQRFQVLKLAWKRDQERLREKIESFKSANAFWLTDYAMYMAFKGKNGQNSYQKWEKDLKCRQTDALASASFLLKDEMEFWIYVQYQFFRQWNALKSYAGQNGIQIIGDIPIYVAEDSADTWAHSEIFQLDENRVPRCVAGCPPDYFSVKGQLWGNPLYDWNALKKTNYAWWIARIRFALSVYDIVRIDHFRAFSAYYSIPYGRTDAIKGKWVKGPGNDFFQAVKNVLGDPLPIIAEDLGTLDDGVKNLLKETGFPGMRVVQFGMHPGENSEYLPHNYSKNTVAYIGTHDNDTLRGWLEKEPVEIQNFAREYMRSDTVFPQWGFIQTMLASPADVVIFTMQDLLALGSDARINTPSTLNGNWQWRIKDMKAFDQKLAQHLLHLCQLYSR</sequence>
<evidence type="ECO:0000256" key="10">
    <source>
        <dbReference type="RuleBase" id="RU361207"/>
    </source>
</evidence>
<keyword evidence="7 10" id="KW-0119">Carbohydrate metabolism</keyword>
<dbReference type="Gene3D" id="3.20.20.80">
    <property type="entry name" value="Glycosidases"/>
    <property type="match status" value="1"/>
</dbReference>
<dbReference type="PANTHER" id="PTHR32438:SF5">
    <property type="entry name" value="4-ALPHA-GLUCANOTRANSFERASE DPE1, CHLOROPLASTIC_AMYLOPLASTIC"/>
    <property type="match status" value="1"/>
</dbReference>
<dbReference type="NCBIfam" id="TIGR00217">
    <property type="entry name" value="malQ"/>
    <property type="match status" value="1"/>
</dbReference>
<dbReference type="AlphaFoldDB" id="A0A9D5M2X1"/>
<dbReference type="Proteomes" id="UP000806542">
    <property type="component" value="Unassembled WGS sequence"/>
</dbReference>
<dbReference type="PANTHER" id="PTHR32438">
    <property type="entry name" value="4-ALPHA-GLUCANOTRANSFERASE DPE1, CHLOROPLASTIC/AMYLOPLASTIC"/>
    <property type="match status" value="1"/>
</dbReference>
<gene>
    <name evidence="11" type="primary">malQ</name>
    <name evidence="11" type="ORF">INF28_04050</name>
</gene>
<keyword evidence="12" id="KW-1185">Reference proteome</keyword>
<keyword evidence="5 10" id="KW-0328">Glycosyltransferase</keyword>
<dbReference type="RefSeq" id="WP_226392197.1">
    <property type="nucleotide sequence ID" value="NZ_JADCKB010000006.1"/>
</dbReference>
<comment type="catalytic activity">
    <reaction evidence="1 10">
        <text>Transfers a segment of a (1-&gt;4)-alpha-D-glucan to a new position in an acceptor, which may be glucose or a (1-&gt;4)-alpha-D-glucan.</text>
        <dbReference type="EC" id="2.4.1.25"/>
    </reaction>
</comment>
<reference evidence="11" key="1">
    <citation type="submission" date="2020-10" db="EMBL/GenBank/DDBJ databases">
        <title>ChiBAC.</title>
        <authorList>
            <person name="Zenner C."/>
            <person name="Hitch T.C.A."/>
            <person name="Clavel T."/>
        </authorList>
    </citation>
    <scope>NUCLEOTIDE SEQUENCE</scope>
    <source>
        <strain evidence="11">DSM 107454</strain>
    </source>
</reference>
<organism evidence="11 12">
    <name type="scientific">Ructibacterium gallinarum</name>
    <dbReference type="NCBI Taxonomy" id="2779355"/>
    <lineage>
        <taxon>Bacteria</taxon>
        <taxon>Bacillati</taxon>
        <taxon>Bacillota</taxon>
        <taxon>Clostridia</taxon>
        <taxon>Eubacteriales</taxon>
        <taxon>Oscillospiraceae</taxon>
        <taxon>Ructibacterium</taxon>
    </lineage>
</organism>